<evidence type="ECO:0000256" key="3">
    <source>
        <dbReference type="SAM" id="SignalP"/>
    </source>
</evidence>
<gene>
    <name evidence="4" type="ORF">NA56DRAFT_700995</name>
</gene>
<organism evidence="4 5">
    <name type="scientific">Hyaloscypha hepaticicola</name>
    <dbReference type="NCBI Taxonomy" id="2082293"/>
    <lineage>
        <taxon>Eukaryota</taxon>
        <taxon>Fungi</taxon>
        <taxon>Dikarya</taxon>
        <taxon>Ascomycota</taxon>
        <taxon>Pezizomycotina</taxon>
        <taxon>Leotiomycetes</taxon>
        <taxon>Helotiales</taxon>
        <taxon>Hyaloscyphaceae</taxon>
        <taxon>Hyaloscypha</taxon>
    </lineage>
</organism>
<feature type="compositionally biased region" description="Polar residues" evidence="1">
    <location>
        <begin position="269"/>
        <end position="286"/>
    </location>
</feature>
<feature type="compositionally biased region" description="Polar residues" evidence="1">
    <location>
        <begin position="349"/>
        <end position="358"/>
    </location>
</feature>
<reference evidence="4 5" key="1">
    <citation type="submission" date="2016-05" db="EMBL/GenBank/DDBJ databases">
        <title>A degradative enzymes factory behind the ericoid mycorrhizal symbiosis.</title>
        <authorList>
            <consortium name="DOE Joint Genome Institute"/>
            <person name="Martino E."/>
            <person name="Morin E."/>
            <person name="Grelet G."/>
            <person name="Kuo A."/>
            <person name="Kohler A."/>
            <person name="Daghino S."/>
            <person name="Barry K."/>
            <person name="Choi C."/>
            <person name="Cichocki N."/>
            <person name="Clum A."/>
            <person name="Copeland A."/>
            <person name="Hainaut M."/>
            <person name="Haridas S."/>
            <person name="Labutti K."/>
            <person name="Lindquist E."/>
            <person name="Lipzen A."/>
            <person name="Khouja H.-R."/>
            <person name="Murat C."/>
            <person name="Ohm R."/>
            <person name="Olson A."/>
            <person name="Spatafora J."/>
            <person name="Veneault-Fourrey C."/>
            <person name="Henrissat B."/>
            <person name="Grigoriev I."/>
            <person name="Martin F."/>
            <person name="Perotto S."/>
        </authorList>
    </citation>
    <scope>NUCLEOTIDE SEQUENCE [LARGE SCALE GENOMIC DNA]</scope>
    <source>
        <strain evidence="4 5">UAMH 7357</strain>
    </source>
</reference>
<keyword evidence="2" id="KW-0812">Transmembrane</keyword>
<sequence length="376" mass="37642">MSSVRISFCAALSLVAAATAQYGAMELPAGLSPRYYFGGAQLLDRQVSNIAGCSSGQHPCLDVGAAVCCDNSEYCIIGLTGASCCAIGSDCSNDTPCNSLEYFCLGTATFTVGTATTTGSCCARSCPSTSAYKCASSYGGGCCSFDSQCGSNTACVPLSTSSSAAVVSEIPSGCTTNQISCPTSLGGGCCDDTLTCTVMSNTNFCAAPAGTAIRTGTNGILETSVPQSSSGLSTGAKAGIGAGLGVVGSLVAALLLWFCVLHRRQAAMQSTESGSNPRPAISQASGSAAPMARRAQSQQAADYFGPAAIAGPYTSDHTSAVTSPTTDRGVPISPQSPGDIQVPVEIDSRGQSTATSPGNIEYWKSPGVTGPPVELP</sequence>
<dbReference type="Proteomes" id="UP000235672">
    <property type="component" value="Unassembled WGS sequence"/>
</dbReference>
<protein>
    <recommendedName>
        <fullName evidence="6">Mid2 domain-containing protein</fullName>
    </recommendedName>
</protein>
<evidence type="ECO:0000313" key="4">
    <source>
        <dbReference type="EMBL" id="PMD23600.1"/>
    </source>
</evidence>
<feature type="transmembrane region" description="Helical" evidence="2">
    <location>
        <begin position="238"/>
        <end position="260"/>
    </location>
</feature>
<evidence type="ECO:0000313" key="5">
    <source>
        <dbReference type="Proteomes" id="UP000235672"/>
    </source>
</evidence>
<evidence type="ECO:0008006" key="6">
    <source>
        <dbReference type="Google" id="ProtNLM"/>
    </source>
</evidence>
<feature type="region of interest" description="Disordered" evidence="1">
    <location>
        <begin position="315"/>
        <end position="376"/>
    </location>
</feature>
<feature type="region of interest" description="Disordered" evidence="1">
    <location>
        <begin position="269"/>
        <end position="297"/>
    </location>
</feature>
<evidence type="ECO:0000256" key="1">
    <source>
        <dbReference type="SAM" id="MobiDB-lite"/>
    </source>
</evidence>
<dbReference type="OrthoDB" id="4499262at2759"/>
<keyword evidence="2" id="KW-0472">Membrane</keyword>
<dbReference type="STRING" id="1745343.A0A2J6QBF4"/>
<accession>A0A2J6QBF4</accession>
<dbReference type="AlphaFoldDB" id="A0A2J6QBF4"/>
<feature type="compositionally biased region" description="Polar residues" evidence="1">
    <location>
        <begin position="315"/>
        <end position="326"/>
    </location>
</feature>
<evidence type="ECO:0000256" key="2">
    <source>
        <dbReference type="SAM" id="Phobius"/>
    </source>
</evidence>
<keyword evidence="5" id="KW-1185">Reference proteome</keyword>
<keyword evidence="3" id="KW-0732">Signal</keyword>
<keyword evidence="2" id="KW-1133">Transmembrane helix</keyword>
<feature type="signal peptide" evidence="3">
    <location>
        <begin position="1"/>
        <end position="20"/>
    </location>
</feature>
<proteinExistence type="predicted"/>
<name>A0A2J6QBF4_9HELO</name>
<dbReference type="EMBL" id="KZ613474">
    <property type="protein sequence ID" value="PMD23600.1"/>
    <property type="molecule type" value="Genomic_DNA"/>
</dbReference>
<feature type="chain" id="PRO_5014460995" description="Mid2 domain-containing protein" evidence="3">
    <location>
        <begin position="21"/>
        <end position="376"/>
    </location>
</feature>